<name>F2G889_ALTMD</name>
<evidence type="ECO:0000256" key="1">
    <source>
        <dbReference type="SAM" id="SignalP"/>
    </source>
</evidence>
<proteinExistence type="predicted"/>
<reference evidence="2 3" key="2">
    <citation type="journal article" date="2015" name="Antonie Van Leeuwenhoek">
        <title>Ecophysiological diversity of a novel member of the genus Alteromonas, and description of Alteromonas mediterranea sp. nov.</title>
        <authorList>
            <person name="Ivanova E.P."/>
            <person name="Lopez-Perez M."/>
            <person name="Zabalos M."/>
            <person name="Nguyen S.H."/>
            <person name="Webb H.K."/>
            <person name="Ryan J."/>
            <person name="Lagutin K."/>
            <person name="Vyssotski M."/>
            <person name="Crawford R.J."/>
            <person name="Rodriguez-Valera F."/>
        </authorList>
    </citation>
    <scope>NUCLEOTIDE SEQUENCE [LARGE SCALE GENOMIC DNA]</scope>
    <source>
        <strain evidence="3">DSM 17117 / CIP 110805 / LMG 28347 / Deep ecotype</strain>
    </source>
</reference>
<keyword evidence="3" id="KW-1185">Reference proteome</keyword>
<gene>
    <name evidence="2" type="ordered locus">MADE_1003210</name>
</gene>
<sequence>MKILTFVFLLCSVFEALACQKPPVQTEQDFVSWKSQVFDSRKDNGTSIILDIAFPIEFNEYQFTGVRLFKGNGVASNEFILPISTTDESTVRAMVGKELIEELSFAVTYSDCGYIFHYKISQ</sequence>
<feature type="chain" id="PRO_5003277360" evidence="1">
    <location>
        <begin position="19"/>
        <end position="122"/>
    </location>
</feature>
<dbReference type="EMBL" id="CP001103">
    <property type="protein sequence ID" value="AEA96790.1"/>
    <property type="molecule type" value="Genomic_DNA"/>
</dbReference>
<dbReference type="AlphaFoldDB" id="F2G889"/>
<dbReference type="KEGG" id="amc:MADE_1003210"/>
<dbReference type="HOGENOM" id="CLU_2021860_0_0_6"/>
<reference evidence="2 3" key="1">
    <citation type="journal article" date="2008" name="ISME J.">
        <title>Comparative genomics of two ecotypes of the marine planktonic copiotroph Alteromonas macleodii suggests alternative lifestyles associated with different kinds of particulate organic matter.</title>
        <authorList>
            <person name="Ivars-Martinez E."/>
            <person name="Martin-Cuadrado A.B."/>
            <person name="D'Auria G."/>
            <person name="Mira A."/>
            <person name="Ferriera S."/>
            <person name="Johnson J."/>
            <person name="Friedman R."/>
            <person name="Rodriguez-Valera F."/>
        </authorList>
    </citation>
    <scope>NUCLEOTIDE SEQUENCE [LARGE SCALE GENOMIC DNA]</scope>
    <source>
        <strain evidence="3">DSM 17117 / CIP 110805 / LMG 28347 / Deep ecotype</strain>
    </source>
</reference>
<dbReference type="Proteomes" id="UP000001870">
    <property type="component" value="Chromosome"/>
</dbReference>
<accession>F2G889</accession>
<organism evidence="2 3">
    <name type="scientific">Alteromonas mediterranea (strain DSM 17117 / CIP 110805 / LMG 28347 / Deep ecotype)</name>
    <dbReference type="NCBI Taxonomy" id="1774373"/>
    <lineage>
        <taxon>Bacteria</taxon>
        <taxon>Pseudomonadati</taxon>
        <taxon>Pseudomonadota</taxon>
        <taxon>Gammaproteobacteria</taxon>
        <taxon>Alteromonadales</taxon>
        <taxon>Alteromonadaceae</taxon>
        <taxon>Alteromonas/Salinimonas group</taxon>
        <taxon>Alteromonas</taxon>
    </lineage>
</organism>
<dbReference type="RefSeq" id="WP_012517145.1">
    <property type="nucleotide sequence ID" value="NC_011138.3"/>
</dbReference>
<protein>
    <submittedName>
        <fullName evidence="2">Uncharacterized protein</fullName>
    </submittedName>
</protein>
<evidence type="ECO:0000313" key="3">
    <source>
        <dbReference type="Proteomes" id="UP000001870"/>
    </source>
</evidence>
<feature type="signal peptide" evidence="1">
    <location>
        <begin position="1"/>
        <end position="18"/>
    </location>
</feature>
<evidence type="ECO:0000313" key="2">
    <source>
        <dbReference type="EMBL" id="AEA96790.1"/>
    </source>
</evidence>
<keyword evidence="1" id="KW-0732">Signal</keyword>